<protein>
    <recommendedName>
        <fullName evidence="3">Glycosyl transferase family 51 domain-containing protein</fullName>
    </recommendedName>
</protein>
<name>A0ABX1WE58_9RHOB</name>
<dbReference type="InterPro" id="IPR050396">
    <property type="entry name" value="Glycosyltr_51/Transpeptidase"/>
</dbReference>
<dbReference type="PANTHER" id="PTHR32282">
    <property type="entry name" value="BINDING PROTEIN TRANSPEPTIDASE, PUTATIVE-RELATED"/>
    <property type="match status" value="1"/>
</dbReference>
<evidence type="ECO:0000256" key="1">
    <source>
        <dbReference type="ARBA" id="ARBA00004752"/>
    </source>
</evidence>
<comment type="caution">
    <text evidence="4">The sequence shown here is derived from an EMBL/GenBank/DDBJ whole genome shotgun (WGS) entry which is preliminary data.</text>
</comment>
<dbReference type="PANTHER" id="PTHR32282:SF33">
    <property type="entry name" value="PEPTIDOGLYCAN GLYCOSYLTRANSFERASE"/>
    <property type="match status" value="1"/>
</dbReference>
<dbReference type="InterPro" id="IPR036950">
    <property type="entry name" value="PBP_transglycosylase"/>
</dbReference>
<dbReference type="RefSeq" id="WP_170556116.1">
    <property type="nucleotide sequence ID" value="NZ_WQBO01000015.1"/>
</dbReference>
<evidence type="ECO:0000259" key="3">
    <source>
        <dbReference type="Pfam" id="PF00912"/>
    </source>
</evidence>
<dbReference type="Gene3D" id="1.10.3810.10">
    <property type="entry name" value="Biosynthetic peptidoglycan transglycosylase-like"/>
    <property type="match status" value="1"/>
</dbReference>
<keyword evidence="5" id="KW-1185">Reference proteome</keyword>
<organism evidence="4 5">
    <name type="scientific">Ruegeria atlantica</name>
    <dbReference type="NCBI Taxonomy" id="81569"/>
    <lineage>
        <taxon>Bacteria</taxon>
        <taxon>Pseudomonadati</taxon>
        <taxon>Pseudomonadota</taxon>
        <taxon>Alphaproteobacteria</taxon>
        <taxon>Rhodobacterales</taxon>
        <taxon>Roseobacteraceae</taxon>
        <taxon>Ruegeria</taxon>
    </lineage>
</organism>
<keyword evidence="2" id="KW-0808">Transferase</keyword>
<evidence type="ECO:0000256" key="2">
    <source>
        <dbReference type="ARBA" id="ARBA00022679"/>
    </source>
</evidence>
<proteinExistence type="predicted"/>
<dbReference type="InterPro" id="IPR023346">
    <property type="entry name" value="Lysozyme-like_dom_sf"/>
</dbReference>
<feature type="domain" description="Glycosyl transferase family 51" evidence="3">
    <location>
        <begin position="43"/>
        <end position="181"/>
    </location>
</feature>
<dbReference type="Pfam" id="PF00912">
    <property type="entry name" value="Transgly"/>
    <property type="match status" value="1"/>
</dbReference>
<evidence type="ECO:0000313" key="4">
    <source>
        <dbReference type="EMBL" id="NOD31585.1"/>
    </source>
</evidence>
<evidence type="ECO:0000313" key="5">
    <source>
        <dbReference type="Proteomes" id="UP000599383"/>
    </source>
</evidence>
<dbReference type="Proteomes" id="UP000599383">
    <property type="component" value="Unassembled WGS sequence"/>
</dbReference>
<reference evidence="4 5" key="1">
    <citation type="submission" date="2019-12" db="EMBL/GenBank/DDBJ databases">
        <title>Ruegeria JWLKs population differentiation of coral mucus and skeleton niches.</title>
        <authorList>
            <person name="Luo D."/>
        </authorList>
    </citation>
    <scope>NUCLEOTIDE SEQUENCE [LARGE SCALE GENOMIC DNA]</scope>
    <source>
        <strain evidence="4 5">HKCCD6238</strain>
    </source>
</reference>
<dbReference type="InterPro" id="IPR001264">
    <property type="entry name" value="Glyco_trans_51"/>
</dbReference>
<accession>A0ABX1WE58</accession>
<comment type="pathway">
    <text evidence="1">Cell wall biogenesis; peptidoglycan biosynthesis.</text>
</comment>
<gene>
    <name evidence="4" type="ORF">GS617_15015</name>
</gene>
<sequence>MDTRYAPRLDLSIKRRLRALNWDLDQIVKEVQFDSHSTVWTASSVTLKSLDIDVVQMILLIEDRRFFRHLGFELRAIPRLMKRALKLQKPGGISTLDQQLVRIITNRRERTISRKIRETVLAAAINSWLSKDELLLSYLKRSYFGRGLIGLEAASKHLFKKEPDQLSTNEAAFIASLLARPIPGIVVDCLNDFNLLTAQRPEEYIGMARVCAPTWAIAVRARYLYTLKLFSDSKESRD</sequence>
<dbReference type="EMBL" id="WVQY01000005">
    <property type="protein sequence ID" value="NOD31585.1"/>
    <property type="molecule type" value="Genomic_DNA"/>
</dbReference>
<dbReference type="SUPFAM" id="SSF53955">
    <property type="entry name" value="Lysozyme-like"/>
    <property type="match status" value="1"/>
</dbReference>